<dbReference type="OrthoDB" id="6750460at2759"/>
<dbReference type="EMBL" id="VTPC01084816">
    <property type="protein sequence ID" value="KAF2887168.1"/>
    <property type="molecule type" value="Genomic_DNA"/>
</dbReference>
<dbReference type="Proteomes" id="UP000801492">
    <property type="component" value="Unassembled WGS sequence"/>
</dbReference>
<comment type="caution">
    <text evidence="2">The sequence shown here is derived from an EMBL/GenBank/DDBJ whole genome shotgun (WGS) entry which is preliminary data.</text>
</comment>
<proteinExistence type="predicted"/>
<sequence length="219" mass="24696">MDNHESHISIEGINLCKDNRVTVLTVPLHCTHRLQPLDVGFLKPFHTFYNDVLSSWEKANLDTPVTIYQIAWFVGIAYPRSMTPVNTAAAFKNIGILPYDRHVLNEDFFGKPKHTESNGVDIESEDEVCDTYSLHESDTPVGIVDSDEELCALTLDPTKGSQIKSNDFLLVRPKYDATSNNKIEKYFIGQVMVKSNGKTLEMSFYGKVPKTILVLFSHV</sequence>
<name>A0A8K0CGZ0_IGNLU</name>
<accession>A0A8K0CGZ0</accession>
<evidence type="ECO:0000259" key="1">
    <source>
        <dbReference type="Pfam" id="PF03184"/>
    </source>
</evidence>
<reference evidence="2" key="1">
    <citation type="submission" date="2019-08" db="EMBL/GenBank/DDBJ databases">
        <title>The genome of the North American firefly Photinus pyralis.</title>
        <authorList>
            <consortium name="Photinus pyralis genome working group"/>
            <person name="Fallon T.R."/>
            <person name="Sander Lower S.E."/>
            <person name="Weng J.-K."/>
        </authorList>
    </citation>
    <scope>NUCLEOTIDE SEQUENCE</scope>
    <source>
        <strain evidence="2">TRF0915ILg1</strain>
        <tissue evidence="2">Whole body</tissue>
    </source>
</reference>
<dbReference type="AlphaFoldDB" id="A0A8K0CGZ0"/>
<dbReference type="GO" id="GO:0003676">
    <property type="term" value="F:nucleic acid binding"/>
    <property type="evidence" value="ECO:0007669"/>
    <property type="project" value="InterPro"/>
</dbReference>
<feature type="domain" description="DDE-1" evidence="1">
    <location>
        <begin position="1"/>
        <end position="59"/>
    </location>
</feature>
<dbReference type="InterPro" id="IPR004875">
    <property type="entry name" value="DDE_SF_endonuclease_dom"/>
</dbReference>
<protein>
    <recommendedName>
        <fullName evidence="1">DDE-1 domain-containing protein</fullName>
    </recommendedName>
</protein>
<dbReference type="Pfam" id="PF03184">
    <property type="entry name" value="DDE_1"/>
    <property type="match status" value="1"/>
</dbReference>
<evidence type="ECO:0000313" key="2">
    <source>
        <dbReference type="EMBL" id="KAF2887168.1"/>
    </source>
</evidence>
<organism evidence="2 3">
    <name type="scientific">Ignelater luminosus</name>
    <name type="common">Cucubano</name>
    <name type="synonym">Pyrophorus luminosus</name>
    <dbReference type="NCBI Taxonomy" id="2038154"/>
    <lineage>
        <taxon>Eukaryota</taxon>
        <taxon>Metazoa</taxon>
        <taxon>Ecdysozoa</taxon>
        <taxon>Arthropoda</taxon>
        <taxon>Hexapoda</taxon>
        <taxon>Insecta</taxon>
        <taxon>Pterygota</taxon>
        <taxon>Neoptera</taxon>
        <taxon>Endopterygota</taxon>
        <taxon>Coleoptera</taxon>
        <taxon>Polyphaga</taxon>
        <taxon>Elateriformia</taxon>
        <taxon>Elateroidea</taxon>
        <taxon>Elateridae</taxon>
        <taxon>Agrypninae</taxon>
        <taxon>Pyrophorini</taxon>
        <taxon>Ignelater</taxon>
    </lineage>
</organism>
<evidence type="ECO:0000313" key="3">
    <source>
        <dbReference type="Proteomes" id="UP000801492"/>
    </source>
</evidence>
<gene>
    <name evidence="2" type="ORF">ILUMI_19005</name>
</gene>
<keyword evidence="3" id="KW-1185">Reference proteome</keyword>